<evidence type="ECO:0000313" key="2">
    <source>
        <dbReference type="Proteomes" id="UP000070700"/>
    </source>
</evidence>
<organism evidence="1 2">
    <name type="scientific">Mollisia scopiformis</name>
    <name type="common">Conifer needle endophyte fungus</name>
    <name type="synonym">Phialocephala scopiformis</name>
    <dbReference type="NCBI Taxonomy" id="149040"/>
    <lineage>
        <taxon>Eukaryota</taxon>
        <taxon>Fungi</taxon>
        <taxon>Dikarya</taxon>
        <taxon>Ascomycota</taxon>
        <taxon>Pezizomycotina</taxon>
        <taxon>Leotiomycetes</taxon>
        <taxon>Helotiales</taxon>
        <taxon>Mollisiaceae</taxon>
        <taxon>Mollisia</taxon>
    </lineage>
</organism>
<keyword evidence="2" id="KW-1185">Reference proteome</keyword>
<proteinExistence type="predicted"/>
<dbReference type="GeneID" id="28830249"/>
<accession>A0A194WSH4</accession>
<dbReference type="RefSeq" id="XP_018065266.1">
    <property type="nucleotide sequence ID" value="XM_018220523.1"/>
</dbReference>
<protein>
    <submittedName>
        <fullName evidence="1">Uncharacterized protein</fullName>
    </submittedName>
</protein>
<gene>
    <name evidence="1" type="ORF">LY89DRAFT_739892</name>
</gene>
<sequence length="157" mass="18335">MVEQGEDQIDNFIEGDLGEEVEVKRYTPAEAKALMRAERTRRELWYYNDGRKCRVNVTQEIKEVKEAAILEFFNAPTAKKKFVFMNFPKIRDQILEDLLVLAIGILPGQVYHDVKTGKNKEEVGVYSYQWSTHRQGHDEHNLPRYDGTSRRIRVACT</sequence>
<evidence type="ECO:0000313" key="1">
    <source>
        <dbReference type="EMBL" id="KUJ10911.1"/>
    </source>
</evidence>
<dbReference type="KEGG" id="psco:LY89DRAFT_739892"/>
<name>A0A194WSH4_MOLSC</name>
<dbReference type="InParanoid" id="A0A194WSH4"/>
<dbReference type="Proteomes" id="UP000070700">
    <property type="component" value="Unassembled WGS sequence"/>
</dbReference>
<dbReference type="AlphaFoldDB" id="A0A194WSH4"/>
<reference evidence="1 2" key="1">
    <citation type="submission" date="2015-10" db="EMBL/GenBank/DDBJ databases">
        <title>Full genome of DAOMC 229536 Phialocephala scopiformis, a fungal endophyte of spruce producing the potent anti-insectan compound rugulosin.</title>
        <authorList>
            <consortium name="DOE Joint Genome Institute"/>
            <person name="Walker A.K."/>
            <person name="Frasz S.L."/>
            <person name="Seifert K.A."/>
            <person name="Miller J.D."/>
            <person name="Mondo S.J."/>
            <person name="Labutti K."/>
            <person name="Lipzen A."/>
            <person name="Dockter R."/>
            <person name="Kennedy M."/>
            <person name="Grigoriev I.V."/>
            <person name="Spatafora J.W."/>
        </authorList>
    </citation>
    <scope>NUCLEOTIDE SEQUENCE [LARGE SCALE GENOMIC DNA]</scope>
    <source>
        <strain evidence="1 2">CBS 120377</strain>
    </source>
</reference>
<dbReference type="EMBL" id="KQ947428">
    <property type="protein sequence ID" value="KUJ10911.1"/>
    <property type="molecule type" value="Genomic_DNA"/>
</dbReference>